<dbReference type="SUPFAM" id="SSF48726">
    <property type="entry name" value="Immunoglobulin"/>
    <property type="match status" value="1"/>
</dbReference>
<dbReference type="PANTHER" id="PTHR24373">
    <property type="entry name" value="SLIT RELATED LEUCINE-RICH REPEAT NEURONAL PROTEIN"/>
    <property type="match status" value="1"/>
</dbReference>
<feature type="region of interest" description="Disordered" evidence="5">
    <location>
        <begin position="1890"/>
        <end position="1910"/>
    </location>
</feature>
<evidence type="ECO:0000256" key="4">
    <source>
        <dbReference type="ARBA" id="ARBA00023157"/>
    </source>
</evidence>
<evidence type="ECO:0000256" key="3">
    <source>
        <dbReference type="ARBA" id="ARBA00022737"/>
    </source>
</evidence>
<dbReference type="PROSITE" id="PS50835">
    <property type="entry name" value="IG_LIKE"/>
    <property type="match status" value="1"/>
</dbReference>
<evidence type="ECO:0000256" key="2">
    <source>
        <dbReference type="ARBA" id="ARBA00022729"/>
    </source>
</evidence>
<protein>
    <submittedName>
        <fullName evidence="10">Leucine-rich repeat-containing protein 66</fullName>
    </submittedName>
</protein>
<dbReference type="InterPro" id="IPR007110">
    <property type="entry name" value="Ig-like_dom"/>
</dbReference>
<feature type="transmembrane region" description="Helical" evidence="6">
    <location>
        <begin position="401"/>
        <end position="427"/>
    </location>
</feature>
<dbReference type="InterPro" id="IPR003591">
    <property type="entry name" value="Leu-rich_rpt_typical-subtyp"/>
</dbReference>
<feature type="region of interest" description="Disordered" evidence="5">
    <location>
        <begin position="726"/>
        <end position="749"/>
    </location>
</feature>
<feature type="signal peptide" evidence="7">
    <location>
        <begin position="1"/>
        <end position="22"/>
    </location>
</feature>
<sequence length="2562" mass="286300">MSASRLVFGVAVLLLQLWGTRCFPSSACPIPCLCQPGPVLNCSSLGLNKAPSWIPESAVSLNISNNALSSLAPLSFGHVKLKGLLHLWVGSNGLESLSLILGPGTRTLSSAEQECSSWAPDLQLLSAERNHLKRLPNGLGCIKSLQILQLSYNQISVISLSDLDNCSHLKELHLQHNSITTIHPHAFKDLQQLKVLDLSYNLLVTVPVPAYQSLRNLDALVDVSFNRWKCDCNLQTLRKWMSFDTEMGHASWKVVCASPPHHAGKDLLYLNDSELTCPTYEHRTSGHYHNMIVKEGMQISIPCRNHSQGIMQVRWWTPQGQEKDNQPELLIKDITEQHAGLYICITGVQGEHISVFDLHVYKKGGGSRLRREAGVILDEKGNVILPKNPAVRVGSRTESEFILAVCLSVIITFILAFILGVVLRPLLDKLWRRIRSKRQSTSSPTSSTEPQPYVNEGYCDVEDHDREVRVGSRVTFGEVTEVQDQMPYYVTVDEDQADGSSESNTESGGLYEDVENNRSSVTDEKQQTLEMERHRGRADSSGSSSLQEGEVNALVVNGQKLPPSSMEDMEFEPIPDETEITRIKRRDSSSASSHSSQEVTLSSEIKHSTEQSVDPSPVAKSEIPGFIKEPFSEWPVRLKEQNVDELDPEMWNDSGESFSFNEDSERSSIHDLSSPALGHPLKDDDKWRQIKVASPSNKINIDSDDDFEKPFGKEVLVDGGKQFEFSDNGSSCNSSQSGESVGGPNNYTVNPELEEIVDESDTGNGANVVNLNRFGTLEDPTFRETMPSAGILIRQETIILEPSDIHLTFTHGNSVDEGMLTDDSSMSSLMNIPHQSGQFADIGIDTVPKDKRYVEFKSSKSHSGSPPLSPSSQKNNILSKEHLISEAHTGASFEDNSSLMQRQVSPDNIQKVKRYIGFNPSDPHTQTLPSPSLTKKDALLETKRYSLSSDDDAQLTTKDDKSFLTTSIPSDVSKVKRYISFKQFDTSSPTLPLSKSETTTEATIQNLQPSSSQNVKEHMFFKQHESHSTSLPSSPTSTRKGLSGKKSKSKKRNDQSFYGSHENLPLYHVHPSYRSSINRLNRGYDTDISFSSEDEDQFIEYPRKLEITTAPGLNGGSIKPGKSKDNVLNIDFDNSSSSTDVFEKKRSKGLMRLKALGARLFNRNENETDVMMSPADWDAGRTGGVSVNKQSKLTKKQTTDDDVIFGKSLSFDHLPKVKRYIQFSHSYPQAQLPSPPPTTSTITPDFKVTTESRTSSFSSEDDFKPTTEDETFGGQVDASFDRLPKVKRYIQFSHVEPYSTTLPLKGSPELVVQPESRRSSTSSDDNDIKPNEDSFFSQIGVSFDSVPHVKRYIQFNQPKPYSPTQTSSPISIKRPAVEVETSSSTSVKSDDKSDATGNWGQIDLNAVPKVKRYVQFTEFKDSSTPPLVSSSSTKVTTEMEIKTESTIERFPKDQENLTQAEVSFLENIPKVKRYIHFKQSEPHPTTSDTLHVTPEMIIKSETRRSSTSSEEDIKLTKNEGHVLEETVTSLNSVPRVKRYIQFTYPESQPLTQVSSERVNTSVVEKETRRWSTSSEEDVKPATKENFGETEEYHFQIPKVKRYIKFTEAEPYSSPLSPIPPAITVKETEKEFKPPANRESTSSENHDQEQIGVSLDKVPSVKRYIQFTHPEYQYPSQTSTSLLSESVSIPAVDKETRRWSTSSEEDVKPPTEDIKETDEYLIQIPKVKRYIKFTPSEPHSSAPKQDSPVKSISVTETELKQPVIKENSSTKDVVQEDNVSGQIGVSLDGVPRVKRYIAFTHPETSTAFSDERIHASLTAKKPKDSSPLSEENVTISPNKDIIKDTDEYLVKIPKVKRYIKFRQSESFPSDRSPVPPNIVKSIKVTETEFKNPLTRESTSEDDVQDNFGQTGVSLDGVPRVKRYIQFTHPEIQSLPQPTITISAEKVGNLGVVQDTRKSSTSSEEDATFIAKEEKAGEQTGLSFEKIPKVKRYIQFVNSESKLVQSATNHSSERLQISGVVQERRSSTSSEEDVKPSTHDDNVRGDYFDKIPKVKRYIKFTQSEPPQGLAPLPISSNVKPTQVTDLQSRGPSTLVDPSPKEDNVFEETEAHLDKLPKVKRYIEFKHQLPVQSTTLSEDKVATSKVILETSRSRTSSEDEVTTESREDYFGQHSEAPLDKIPRVKRYIQFTHPESQIPVQITAKRVSASVVKKETSIPCTSSDDDRKSSTNDHDVIKETSVTIPKVKRYIEFTQCKPFSSPQTQLPSVVKPIKVTATEATVSRTSQSTSDDSDSIPKVKRYIEFTPDESHNSALPSTADLAERLGTSEITEEPKILTTSTKYVKPSATDHIRETDEFIANIPKVKRYIEFKQSYSSPVSSFLPSSNLSSEPSRPISKKKGSAVIIKTELESWMSDQTGLNSESSMSSSLLSKHQVVDEPPAVPITSPPPLDLDAREYLRENTEVRQRQERRRLLQQRRREMDEFNIASLSSMQQEGEKQDRTLADYGGAPFQTERTYSSSSTRNNSRSTEGVEAPVLRGLKTKSTSTLDSKSPANSTTKNKEFLI</sequence>
<dbReference type="InterPro" id="IPR013783">
    <property type="entry name" value="Ig-like_fold"/>
</dbReference>
<dbReference type="Proteomes" id="UP000000437">
    <property type="component" value="Chromosome 20"/>
</dbReference>
<feature type="region of interest" description="Disordered" evidence="5">
    <location>
        <begin position="2505"/>
        <end position="2562"/>
    </location>
</feature>
<dbReference type="AGR" id="ZFIN:ZDB-GENE-070705-240"/>
<dbReference type="PROSITE" id="PS51450">
    <property type="entry name" value="LRR"/>
    <property type="match status" value="2"/>
</dbReference>
<evidence type="ECO:0000256" key="1">
    <source>
        <dbReference type="ARBA" id="ARBA00022614"/>
    </source>
</evidence>
<feature type="region of interest" description="Disordered" evidence="5">
    <location>
        <begin position="2373"/>
        <end position="2396"/>
    </location>
</feature>
<keyword evidence="4" id="KW-1015">Disulfide bond</keyword>
<feature type="region of interest" description="Disordered" evidence="5">
    <location>
        <begin position="1021"/>
        <end position="1061"/>
    </location>
</feature>
<dbReference type="CTD" id="339977"/>
<keyword evidence="2 7" id="KW-0732">Signal</keyword>
<feature type="compositionally biased region" description="Basic and acidic residues" evidence="5">
    <location>
        <begin position="521"/>
        <end position="533"/>
    </location>
</feature>
<evidence type="ECO:0000313" key="11">
    <source>
        <dbReference type="ZFIN" id="ZDB-GENE-070705-240"/>
    </source>
</evidence>
<feature type="domain" description="Ig-like" evidence="8">
    <location>
        <begin position="278"/>
        <end position="354"/>
    </location>
</feature>
<dbReference type="SMART" id="SM00369">
    <property type="entry name" value="LRR_TYP"/>
    <property type="match status" value="5"/>
</dbReference>
<feature type="region of interest" description="Disordered" evidence="5">
    <location>
        <begin position="1357"/>
        <end position="1400"/>
    </location>
</feature>
<gene>
    <name evidence="10 11" type="primary">lrrc66</name>
</gene>
<dbReference type="OrthoDB" id="660555at2759"/>
<feature type="compositionally biased region" description="Basic and acidic residues" evidence="5">
    <location>
        <begin position="2020"/>
        <end position="2044"/>
    </location>
</feature>
<keyword evidence="9" id="KW-1185">Reference proteome</keyword>
<feature type="compositionally biased region" description="Low complexity" evidence="5">
    <location>
        <begin position="1028"/>
        <end position="1041"/>
    </location>
</feature>
<feature type="compositionally biased region" description="Low complexity" evidence="5">
    <location>
        <begin position="2515"/>
        <end position="2526"/>
    </location>
</feature>
<feature type="compositionally biased region" description="Low complexity" evidence="5">
    <location>
        <begin position="2373"/>
        <end position="2391"/>
    </location>
</feature>
<dbReference type="Gene3D" id="2.60.40.10">
    <property type="entry name" value="Immunoglobulins"/>
    <property type="match status" value="1"/>
</dbReference>
<keyword evidence="6" id="KW-1133">Transmembrane helix</keyword>
<feature type="region of interest" description="Disordered" evidence="5">
    <location>
        <begin position="2210"/>
        <end position="2233"/>
    </location>
</feature>
<evidence type="ECO:0000313" key="9">
    <source>
        <dbReference type="Proteomes" id="UP000000437"/>
    </source>
</evidence>
<dbReference type="GeneID" id="101882481"/>
<dbReference type="PANTHER" id="PTHR24373:SF390">
    <property type="entry name" value="LEUCINE RICH REPEAT CONTAINING 66"/>
    <property type="match status" value="1"/>
</dbReference>
<feature type="region of interest" description="Disordered" evidence="5">
    <location>
        <begin position="2002"/>
        <end position="2044"/>
    </location>
</feature>
<feature type="compositionally biased region" description="Low complexity" evidence="5">
    <location>
        <begin position="2539"/>
        <end position="2549"/>
    </location>
</feature>
<keyword evidence="3" id="KW-0677">Repeat</keyword>
<evidence type="ECO:0000259" key="8">
    <source>
        <dbReference type="PROSITE" id="PS50835"/>
    </source>
</evidence>
<dbReference type="InterPro" id="IPR036179">
    <property type="entry name" value="Ig-like_dom_sf"/>
</dbReference>
<feature type="region of interest" description="Disordered" evidence="5">
    <location>
        <begin position="492"/>
        <end position="621"/>
    </location>
</feature>
<feature type="compositionally biased region" description="Polar residues" evidence="5">
    <location>
        <begin position="1357"/>
        <end position="1370"/>
    </location>
</feature>
<dbReference type="Pfam" id="PF13855">
    <property type="entry name" value="LRR_8"/>
    <property type="match status" value="1"/>
</dbReference>
<feature type="region of interest" description="Disordered" evidence="5">
    <location>
        <begin position="1303"/>
        <end position="1331"/>
    </location>
</feature>
<dbReference type="SUPFAM" id="SSF52058">
    <property type="entry name" value="L domain-like"/>
    <property type="match status" value="1"/>
</dbReference>
<feature type="compositionally biased region" description="Low complexity" evidence="5">
    <location>
        <begin position="726"/>
        <end position="739"/>
    </location>
</feature>
<feature type="compositionally biased region" description="Basic and acidic residues" evidence="5">
    <location>
        <begin position="2220"/>
        <end position="2233"/>
    </location>
</feature>
<dbReference type="InterPro" id="IPR000483">
    <property type="entry name" value="Cys-rich_flank_reg_C"/>
</dbReference>
<dbReference type="InterPro" id="IPR050328">
    <property type="entry name" value="Dev_Immune_Receptor"/>
</dbReference>
<dbReference type="Gene3D" id="3.80.10.10">
    <property type="entry name" value="Ribonuclease Inhibitor"/>
    <property type="match status" value="2"/>
</dbReference>
<keyword evidence="6" id="KW-0812">Transmembrane</keyword>
<dbReference type="InterPro" id="IPR032675">
    <property type="entry name" value="LRR_dom_sf"/>
</dbReference>
<organism evidence="9 10">
    <name type="scientific">Danio rerio</name>
    <name type="common">Zebrafish</name>
    <name type="synonym">Brachydanio rerio</name>
    <dbReference type="NCBI Taxonomy" id="7955"/>
    <lineage>
        <taxon>Eukaryota</taxon>
        <taxon>Metazoa</taxon>
        <taxon>Chordata</taxon>
        <taxon>Craniata</taxon>
        <taxon>Vertebrata</taxon>
        <taxon>Euteleostomi</taxon>
        <taxon>Actinopterygii</taxon>
        <taxon>Neopterygii</taxon>
        <taxon>Teleostei</taxon>
        <taxon>Ostariophysi</taxon>
        <taxon>Cypriniformes</taxon>
        <taxon>Danionidae</taxon>
        <taxon>Danioninae</taxon>
        <taxon>Danio</taxon>
    </lineage>
</organism>
<evidence type="ECO:0000313" key="10">
    <source>
        <dbReference type="RefSeq" id="XP_021324294.1"/>
    </source>
</evidence>
<feature type="compositionally biased region" description="Polar residues" evidence="5">
    <location>
        <begin position="498"/>
        <end position="507"/>
    </location>
</feature>
<proteinExistence type="predicted"/>
<evidence type="ECO:0000256" key="6">
    <source>
        <dbReference type="SAM" id="Phobius"/>
    </source>
</evidence>
<feature type="region of interest" description="Disordered" evidence="5">
    <location>
        <begin position="1629"/>
        <end position="1649"/>
    </location>
</feature>
<dbReference type="AlphaFoldDB" id="A0A8M9PHT1"/>
<dbReference type="SMART" id="SM00409">
    <property type="entry name" value="IG"/>
    <property type="match status" value="1"/>
</dbReference>
<feature type="compositionally biased region" description="Low complexity" evidence="5">
    <location>
        <begin position="1378"/>
        <end position="1387"/>
    </location>
</feature>
<feature type="compositionally biased region" description="Acidic residues" evidence="5">
    <location>
        <begin position="567"/>
        <end position="578"/>
    </location>
</feature>
<dbReference type="InterPro" id="IPR001611">
    <property type="entry name" value="Leu-rich_rpt"/>
</dbReference>
<feature type="compositionally biased region" description="Basic and acidic residues" evidence="5">
    <location>
        <begin position="579"/>
        <end position="588"/>
    </location>
</feature>
<feature type="region of interest" description="Disordered" evidence="5">
    <location>
        <begin position="658"/>
        <end position="681"/>
    </location>
</feature>
<dbReference type="InterPro" id="IPR003599">
    <property type="entry name" value="Ig_sub"/>
</dbReference>
<feature type="region of interest" description="Disordered" evidence="5">
    <location>
        <begin position="1249"/>
        <end position="1274"/>
    </location>
</feature>
<keyword evidence="1" id="KW-0433">Leucine-rich repeat</keyword>
<dbReference type="KEGG" id="dre:101882481"/>
<dbReference type="RefSeq" id="XP_021324294.1">
    <property type="nucleotide sequence ID" value="XM_021468619.3"/>
</dbReference>
<name>A0A8M9PHT1_DANRE</name>
<keyword evidence="6" id="KW-0472">Membrane</keyword>
<reference evidence="10" key="1">
    <citation type="submission" date="2025-08" db="UniProtKB">
        <authorList>
            <consortium name="RefSeq"/>
        </authorList>
    </citation>
    <scope>IDENTIFICATION</scope>
    <source>
        <strain evidence="10">Tuebingen</strain>
        <tissue evidence="10">Fibroblasts and whole tissue</tissue>
    </source>
</reference>
<feature type="chain" id="PRO_5043265668" evidence="7">
    <location>
        <begin position="23"/>
        <end position="2562"/>
    </location>
</feature>
<evidence type="ECO:0000256" key="7">
    <source>
        <dbReference type="SAM" id="SignalP"/>
    </source>
</evidence>
<dbReference type="ZFIN" id="ZDB-GENE-070705-240">
    <property type="gene designation" value="lrrc66"/>
</dbReference>
<dbReference type="SMART" id="SM00082">
    <property type="entry name" value="LRRCT"/>
    <property type="match status" value="1"/>
</dbReference>
<accession>A0A8M9PHT1</accession>
<feature type="compositionally biased region" description="Basic residues" evidence="5">
    <location>
        <begin position="1042"/>
        <end position="1051"/>
    </location>
</feature>
<evidence type="ECO:0000256" key="5">
    <source>
        <dbReference type="SAM" id="MobiDB-lite"/>
    </source>
</evidence>